<feature type="compositionally biased region" description="Low complexity" evidence="1">
    <location>
        <begin position="110"/>
        <end position="129"/>
    </location>
</feature>
<feature type="compositionally biased region" description="Polar residues" evidence="1">
    <location>
        <begin position="130"/>
        <end position="148"/>
    </location>
</feature>
<keyword evidence="3" id="KW-1185">Reference proteome</keyword>
<evidence type="ECO:0000313" key="3">
    <source>
        <dbReference type="Proteomes" id="UP000738359"/>
    </source>
</evidence>
<evidence type="ECO:0000313" key="2">
    <source>
        <dbReference type="EMBL" id="KAF9965230.1"/>
    </source>
</evidence>
<feature type="region of interest" description="Disordered" evidence="1">
    <location>
        <begin position="419"/>
        <end position="572"/>
    </location>
</feature>
<protein>
    <submittedName>
        <fullName evidence="2">Uncharacterized protein</fullName>
    </submittedName>
</protein>
<name>A0A9P6J973_MORAP</name>
<feature type="compositionally biased region" description="Polar residues" evidence="1">
    <location>
        <begin position="540"/>
        <end position="556"/>
    </location>
</feature>
<dbReference type="Proteomes" id="UP000738359">
    <property type="component" value="Unassembled WGS sequence"/>
</dbReference>
<sequence length="593" mass="62344">MDTEHSNKVPPPLPAKLRWRPYANGSSKKNSKPKKDDARPSQPSAKAVASKVRGKQYYSGKTPNPPVEVKLQWEEAETIESMSHGGHPHNQPHSHSQQQISDSESDSSRSRGPSPGASSVNSSSSLGGNTPANKSDNGSNNTSGNPFSNAMRRAMASLPSPPPSKMPTTTTRVDLVGGQSDLSQFRASIPELGCNTSPQYGLLPLDLLESSSAYQIALSALFQSQSLKTPESWLYKYTNNAAASTLLGSSSIKGTLFPEPNGVLSNQELLDVSTIDELLASCGYVDNIQHAATHMLSSPADTDQSFTSSPLGELLNFGSSDFMSRGSSPSSSSFSPMAVASTGVDALLTQPMNLLPAGRSSPVAATGTDGPYVPPPSPVSAKSASNGSQHGSPESLFGLSDEELDPDWLSFLDEASPLFNEVDMPSPPPSGDDSSPKLSPNVKSTQRDRSMWSWAEELLKPGAQTPIGHRGLPSAAPGMTGMPGSLGSGGLIRTLQGTGQQRVHKPAADSTKSRTEARSPDEESEDTSNEATAKREQDAKSTTAAKAKQGVSSTGLQDKKLQPETKEDGAFGGLVAMLRNLWVGKGGGDNDKS</sequence>
<gene>
    <name evidence="2" type="ORF">BGZ70_005203</name>
</gene>
<accession>A0A9P6J973</accession>
<organism evidence="2 3">
    <name type="scientific">Mortierella alpina</name>
    <name type="common">Oleaginous fungus</name>
    <name type="synonym">Mortierella renispora</name>
    <dbReference type="NCBI Taxonomy" id="64518"/>
    <lineage>
        <taxon>Eukaryota</taxon>
        <taxon>Fungi</taxon>
        <taxon>Fungi incertae sedis</taxon>
        <taxon>Mucoromycota</taxon>
        <taxon>Mortierellomycotina</taxon>
        <taxon>Mortierellomycetes</taxon>
        <taxon>Mortierellales</taxon>
        <taxon>Mortierellaceae</taxon>
        <taxon>Mortierella</taxon>
    </lineage>
</organism>
<evidence type="ECO:0000256" key="1">
    <source>
        <dbReference type="SAM" id="MobiDB-lite"/>
    </source>
</evidence>
<feature type="compositionally biased region" description="Low complexity" evidence="1">
    <location>
        <begin position="93"/>
        <end position="102"/>
    </location>
</feature>
<feature type="compositionally biased region" description="Basic and acidic residues" evidence="1">
    <location>
        <begin position="557"/>
        <end position="569"/>
    </location>
</feature>
<feature type="region of interest" description="Disordered" evidence="1">
    <location>
        <begin position="1"/>
        <end position="149"/>
    </location>
</feature>
<comment type="caution">
    <text evidence="2">The sequence shown here is derived from an EMBL/GenBank/DDBJ whole genome shotgun (WGS) entry which is preliminary data.</text>
</comment>
<proteinExistence type="predicted"/>
<dbReference type="OrthoDB" id="2446835at2759"/>
<feature type="region of interest" description="Disordered" evidence="1">
    <location>
        <begin position="358"/>
        <end position="400"/>
    </location>
</feature>
<feature type="compositionally biased region" description="Low complexity" evidence="1">
    <location>
        <begin position="431"/>
        <end position="440"/>
    </location>
</feature>
<reference evidence="2" key="1">
    <citation type="journal article" date="2020" name="Fungal Divers.">
        <title>Resolving the Mortierellaceae phylogeny through synthesis of multi-gene phylogenetics and phylogenomics.</title>
        <authorList>
            <person name="Vandepol N."/>
            <person name="Liber J."/>
            <person name="Desiro A."/>
            <person name="Na H."/>
            <person name="Kennedy M."/>
            <person name="Barry K."/>
            <person name="Grigoriev I.V."/>
            <person name="Miller A.N."/>
            <person name="O'Donnell K."/>
            <person name="Stajich J.E."/>
            <person name="Bonito G."/>
        </authorList>
    </citation>
    <scope>NUCLEOTIDE SEQUENCE</scope>
    <source>
        <strain evidence="2">CK1249</strain>
    </source>
</reference>
<feature type="compositionally biased region" description="Basic and acidic residues" evidence="1">
    <location>
        <begin position="511"/>
        <end position="521"/>
    </location>
</feature>
<dbReference type="AlphaFoldDB" id="A0A9P6J973"/>
<dbReference type="EMBL" id="JAAAHY010000275">
    <property type="protein sequence ID" value="KAF9965230.1"/>
    <property type="molecule type" value="Genomic_DNA"/>
</dbReference>